<keyword evidence="2 6" id="KW-0645">Protease</keyword>
<dbReference type="InterPro" id="IPR022683">
    <property type="entry name" value="Calpain_III"/>
</dbReference>
<dbReference type="SUPFAM" id="SSF54001">
    <property type="entry name" value="Cysteine proteinases"/>
    <property type="match status" value="1"/>
</dbReference>
<dbReference type="InterPro" id="IPR001300">
    <property type="entry name" value="Peptidase_C2_calpain_cat"/>
</dbReference>
<dbReference type="Gene3D" id="2.60.120.380">
    <property type="match status" value="2"/>
</dbReference>
<accession>A0A9P6HJL5</accession>
<comment type="similarity">
    <text evidence="1">Belongs to the peptidase C2 family. PalB/RIM13 subfamily.</text>
</comment>
<dbReference type="OrthoDB" id="167576at2759"/>
<proteinExistence type="inferred from homology"/>
<dbReference type="InterPro" id="IPR036181">
    <property type="entry name" value="MIT_dom_sf"/>
</dbReference>
<dbReference type="PROSITE" id="PS50203">
    <property type="entry name" value="CALPAIN_CAT"/>
    <property type="match status" value="1"/>
</dbReference>
<dbReference type="GO" id="GO:0006508">
    <property type="term" value="P:proteolysis"/>
    <property type="evidence" value="ECO:0007669"/>
    <property type="project" value="UniProtKB-KW"/>
</dbReference>
<keyword evidence="3 6" id="KW-0378">Hydrolase</keyword>
<dbReference type="InterPro" id="IPR051297">
    <property type="entry name" value="PalB/RIM13"/>
</dbReference>
<dbReference type="InterPro" id="IPR022684">
    <property type="entry name" value="Calpain_cysteine_protease"/>
</dbReference>
<dbReference type="InterPro" id="IPR036213">
    <property type="entry name" value="Calpain_III_sf"/>
</dbReference>
<comment type="caution">
    <text evidence="8">The sequence shown here is derived from an EMBL/GenBank/DDBJ whole genome shotgun (WGS) entry which is preliminary data.</text>
</comment>
<dbReference type="SUPFAM" id="SSF49758">
    <property type="entry name" value="Calpain large subunit, middle domain (domain III)"/>
    <property type="match status" value="2"/>
</dbReference>
<evidence type="ECO:0000256" key="5">
    <source>
        <dbReference type="PIRSR" id="PIRSR622684-1"/>
    </source>
</evidence>
<dbReference type="Gene3D" id="1.20.58.80">
    <property type="entry name" value="Phosphotransferase system, lactose/cellobiose-type IIA subunit"/>
    <property type="match status" value="1"/>
</dbReference>
<dbReference type="PANTHER" id="PTHR46143">
    <property type="entry name" value="CALPAIN-7"/>
    <property type="match status" value="1"/>
</dbReference>
<protein>
    <recommendedName>
        <fullName evidence="7">Calpain catalytic domain-containing protein</fullName>
    </recommendedName>
</protein>
<reference evidence="8" key="1">
    <citation type="journal article" date="2020" name="Nat. Commun.">
        <title>Large-scale genome sequencing of mycorrhizal fungi provides insights into the early evolution of symbiotic traits.</title>
        <authorList>
            <person name="Miyauchi S."/>
            <person name="Kiss E."/>
            <person name="Kuo A."/>
            <person name="Drula E."/>
            <person name="Kohler A."/>
            <person name="Sanchez-Garcia M."/>
            <person name="Morin E."/>
            <person name="Andreopoulos B."/>
            <person name="Barry K.W."/>
            <person name="Bonito G."/>
            <person name="Buee M."/>
            <person name="Carver A."/>
            <person name="Chen C."/>
            <person name="Cichocki N."/>
            <person name="Clum A."/>
            <person name="Culley D."/>
            <person name="Crous P.W."/>
            <person name="Fauchery L."/>
            <person name="Girlanda M."/>
            <person name="Hayes R.D."/>
            <person name="Keri Z."/>
            <person name="LaButti K."/>
            <person name="Lipzen A."/>
            <person name="Lombard V."/>
            <person name="Magnuson J."/>
            <person name="Maillard F."/>
            <person name="Murat C."/>
            <person name="Nolan M."/>
            <person name="Ohm R.A."/>
            <person name="Pangilinan J."/>
            <person name="Pereira M.F."/>
            <person name="Perotto S."/>
            <person name="Peter M."/>
            <person name="Pfister S."/>
            <person name="Riley R."/>
            <person name="Sitrit Y."/>
            <person name="Stielow J.B."/>
            <person name="Szollosi G."/>
            <person name="Zifcakova L."/>
            <person name="Stursova M."/>
            <person name="Spatafora J.W."/>
            <person name="Tedersoo L."/>
            <person name="Vaario L.M."/>
            <person name="Yamada A."/>
            <person name="Yan M."/>
            <person name="Wang P."/>
            <person name="Xu J."/>
            <person name="Bruns T."/>
            <person name="Baldrian P."/>
            <person name="Vilgalys R."/>
            <person name="Dunand C."/>
            <person name="Henrissat B."/>
            <person name="Grigoriev I.V."/>
            <person name="Hibbett D."/>
            <person name="Nagy L.G."/>
            <person name="Martin F.M."/>
        </authorList>
    </citation>
    <scope>NUCLEOTIDE SEQUENCE</scope>
    <source>
        <strain evidence="8">UH-Tt-Lm1</strain>
    </source>
</reference>
<keyword evidence="4 6" id="KW-0788">Thiol protease</keyword>
<dbReference type="SMART" id="SM00720">
    <property type="entry name" value="calpain_III"/>
    <property type="match status" value="1"/>
</dbReference>
<dbReference type="EMBL" id="WIUZ02000004">
    <property type="protein sequence ID" value="KAF9788172.1"/>
    <property type="molecule type" value="Genomic_DNA"/>
</dbReference>
<dbReference type="PANTHER" id="PTHR46143:SF1">
    <property type="entry name" value="CALPAIN-7"/>
    <property type="match status" value="1"/>
</dbReference>
<evidence type="ECO:0000256" key="4">
    <source>
        <dbReference type="ARBA" id="ARBA00022807"/>
    </source>
</evidence>
<gene>
    <name evidence="8" type="ORF">BJ322DRAFT_1217334</name>
</gene>
<dbReference type="SUPFAM" id="SSF116846">
    <property type="entry name" value="MIT domain"/>
    <property type="match status" value="1"/>
</dbReference>
<keyword evidence="9" id="KW-1185">Reference proteome</keyword>
<dbReference type="InterPro" id="IPR038765">
    <property type="entry name" value="Papain-like_cys_pep_sf"/>
</dbReference>
<evidence type="ECO:0000256" key="6">
    <source>
        <dbReference type="PROSITE-ProRule" id="PRU00239"/>
    </source>
</evidence>
<evidence type="ECO:0000259" key="7">
    <source>
        <dbReference type="PROSITE" id="PS50203"/>
    </source>
</evidence>
<dbReference type="GO" id="GO:0004198">
    <property type="term" value="F:calcium-dependent cysteine-type endopeptidase activity"/>
    <property type="evidence" value="ECO:0007669"/>
    <property type="project" value="InterPro"/>
</dbReference>
<feature type="domain" description="Calpain catalytic" evidence="7">
    <location>
        <begin position="104"/>
        <end position="403"/>
    </location>
</feature>
<reference evidence="8" key="2">
    <citation type="submission" date="2020-11" db="EMBL/GenBank/DDBJ databases">
        <authorList>
            <consortium name="DOE Joint Genome Institute"/>
            <person name="Kuo A."/>
            <person name="Miyauchi S."/>
            <person name="Kiss E."/>
            <person name="Drula E."/>
            <person name="Kohler A."/>
            <person name="Sanchez-Garcia M."/>
            <person name="Andreopoulos B."/>
            <person name="Barry K.W."/>
            <person name="Bonito G."/>
            <person name="Buee M."/>
            <person name="Carver A."/>
            <person name="Chen C."/>
            <person name="Cichocki N."/>
            <person name="Clum A."/>
            <person name="Culley D."/>
            <person name="Crous P.W."/>
            <person name="Fauchery L."/>
            <person name="Girlanda M."/>
            <person name="Hayes R."/>
            <person name="Keri Z."/>
            <person name="Labutti K."/>
            <person name="Lipzen A."/>
            <person name="Lombard V."/>
            <person name="Magnuson J."/>
            <person name="Maillard F."/>
            <person name="Morin E."/>
            <person name="Murat C."/>
            <person name="Nolan M."/>
            <person name="Ohm R."/>
            <person name="Pangilinan J."/>
            <person name="Pereira M."/>
            <person name="Perotto S."/>
            <person name="Peter M."/>
            <person name="Riley R."/>
            <person name="Sitrit Y."/>
            <person name="Stielow B."/>
            <person name="Szollosi G."/>
            <person name="Zifcakova L."/>
            <person name="Stursova M."/>
            <person name="Spatafora J.W."/>
            <person name="Tedersoo L."/>
            <person name="Vaario L.-M."/>
            <person name="Yamada A."/>
            <person name="Yan M."/>
            <person name="Wang P."/>
            <person name="Xu J."/>
            <person name="Bruns T."/>
            <person name="Baldrian P."/>
            <person name="Vilgalys R."/>
            <person name="Henrissat B."/>
            <person name="Grigoriev I.V."/>
            <person name="Hibbett D."/>
            <person name="Nagy L.G."/>
            <person name="Martin F.M."/>
        </authorList>
    </citation>
    <scope>NUCLEOTIDE SEQUENCE</scope>
    <source>
        <strain evidence="8">UH-Tt-Lm1</strain>
    </source>
</reference>
<dbReference type="SMART" id="SM00230">
    <property type="entry name" value="CysPc"/>
    <property type="match status" value="1"/>
</dbReference>
<organism evidence="8 9">
    <name type="scientific">Thelephora terrestris</name>
    <dbReference type="NCBI Taxonomy" id="56493"/>
    <lineage>
        <taxon>Eukaryota</taxon>
        <taxon>Fungi</taxon>
        <taxon>Dikarya</taxon>
        <taxon>Basidiomycota</taxon>
        <taxon>Agaricomycotina</taxon>
        <taxon>Agaricomycetes</taxon>
        <taxon>Thelephorales</taxon>
        <taxon>Thelephoraceae</taxon>
        <taxon>Thelephora</taxon>
    </lineage>
</organism>
<dbReference type="PRINTS" id="PR00704">
    <property type="entry name" value="CALPAIN"/>
</dbReference>
<evidence type="ECO:0000313" key="9">
    <source>
        <dbReference type="Proteomes" id="UP000736335"/>
    </source>
</evidence>
<name>A0A9P6HJL5_9AGAM</name>
<feature type="active site" evidence="6">
    <location>
        <position position="351"/>
    </location>
</feature>
<evidence type="ECO:0000256" key="1">
    <source>
        <dbReference type="ARBA" id="ARBA00010193"/>
    </source>
</evidence>
<feature type="active site" evidence="5 6">
    <location>
        <position position="331"/>
    </location>
</feature>
<sequence length="736" mass="81243">MSARKDPEAVYVKATKAELARDWDLAFKLYLSAAEDFIHLKSTTGDSKVKSHADSRAAIALQRAEKIKSIHRDLTPVVRNAFSEQSQCSVLKKSSRVNGKRIPLWHDPRLPSEDLPDQPELARVQLAQSAVWKLPAELCTNWAHAPDDAEPQDIAQRIISDCSVCASIVVCLVHRKRFSSNLGKSSLHRHPSVRLEGSPASCLYDAEFHFNGSARRIFQIVIDDALPVSPNGDVLSLSTGGSNALWPRLLEKAYLKLMGGYDFPGSNSGDDLHSMIGWIPDYVCFHSPAFQREKTWAQVYQGFIRGNCVLTLGTPDQENVHWGKISLLPSHCYAVIDISDNEEDRTLKILNSWESGSPSAASPTFEMSWDEVCQTFEGAYFSWDPATFPHHLSFHGIWVRDDDGVTNGHASHYHLRLKFPSATTSAVDTSQKLWVLLTRHVTNTKENSDYVALRVESEFDRRISQQRIDQIAEAGSFTNSVHVLARATAEEIRDGSLSIIASHDGRTEEVAFTVTVFSTISSLSWDETTTKLPFSHKVDGTFTSKNAGGNYANPSYMRNPQYHLRISPEGKGQTAGRGTKARVVLVAQTDRDAPLNISVVWSDGSRVFDVAQTDIVCGSGTYSYGLASAVGDLLAGSYTVIVSTFEAQKHLGPFSLRAESPRRVSLEAIPQEGAGMYSKVIKGSWQGDTAAGSPSSSKYTNNPFSHLHIPSTCQIKIRLQLCSPTNPVIHRFLHTS</sequence>
<evidence type="ECO:0000256" key="3">
    <source>
        <dbReference type="ARBA" id="ARBA00022801"/>
    </source>
</evidence>
<dbReference type="Pfam" id="PF00648">
    <property type="entry name" value="Peptidase_C2"/>
    <property type="match status" value="1"/>
</dbReference>
<feature type="active site" evidence="5 6">
    <location>
        <position position="162"/>
    </location>
</feature>
<dbReference type="Proteomes" id="UP000736335">
    <property type="component" value="Unassembled WGS sequence"/>
</dbReference>
<evidence type="ECO:0000256" key="2">
    <source>
        <dbReference type="ARBA" id="ARBA00022670"/>
    </source>
</evidence>
<evidence type="ECO:0000313" key="8">
    <source>
        <dbReference type="EMBL" id="KAF9788172.1"/>
    </source>
</evidence>
<dbReference type="AlphaFoldDB" id="A0A9P6HJL5"/>